<reference evidence="3" key="1">
    <citation type="submission" date="2024-02" db="EMBL/GenBank/DDBJ databases">
        <authorList>
            <consortium name="ELIXIR-Norway"/>
            <consortium name="Elixir Norway"/>
        </authorList>
    </citation>
    <scope>NUCLEOTIDE SEQUENCE</scope>
</reference>
<dbReference type="Proteomes" id="UP001497444">
    <property type="component" value="Unassembled WGS sequence"/>
</dbReference>
<protein>
    <recommendedName>
        <fullName evidence="2">K Homology domain-containing protein</fullName>
    </recommendedName>
</protein>
<comment type="caution">
    <text evidence="3">The sequence shown here is derived from an EMBL/GenBank/DDBJ whole genome shotgun (WGS) entry which is preliminary data.</text>
</comment>
<name>A0ABP0VIG8_9BRYO</name>
<dbReference type="InterPro" id="IPR036612">
    <property type="entry name" value="KH_dom_type_1_sf"/>
</dbReference>
<sequence length="114" mass="12780">MDQYSVDIRFPRSDSQNPDLVVISGLTENVNEAKDHILNLAKEYMDDVNEQYRCPPSRQIGVDFDRPSGERLCCKGWSMGTMRTTAVPDTSDAQDSPSFCSEMSSYDEASADDQ</sequence>
<evidence type="ECO:0000313" key="3">
    <source>
        <dbReference type="EMBL" id="CAK9253967.1"/>
    </source>
</evidence>
<evidence type="ECO:0000259" key="2">
    <source>
        <dbReference type="Pfam" id="PF00013"/>
    </source>
</evidence>
<feature type="region of interest" description="Disordered" evidence="1">
    <location>
        <begin position="82"/>
        <end position="114"/>
    </location>
</feature>
<proteinExistence type="predicted"/>
<accession>A0ABP0VIG8</accession>
<dbReference type="EMBL" id="CAXAQS010000957">
    <property type="protein sequence ID" value="CAK9253967.1"/>
    <property type="molecule type" value="Genomic_DNA"/>
</dbReference>
<keyword evidence="4" id="KW-1185">Reference proteome</keyword>
<dbReference type="InterPro" id="IPR004088">
    <property type="entry name" value="KH_dom_type_1"/>
</dbReference>
<evidence type="ECO:0000313" key="4">
    <source>
        <dbReference type="Proteomes" id="UP001497444"/>
    </source>
</evidence>
<dbReference type="Pfam" id="PF00013">
    <property type="entry name" value="KH_1"/>
    <property type="match status" value="1"/>
</dbReference>
<feature type="compositionally biased region" description="Polar residues" evidence="1">
    <location>
        <begin position="82"/>
        <end position="104"/>
    </location>
</feature>
<organism evidence="3 4">
    <name type="scientific">Sphagnum jensenii</name>
    <dbReference type="NCBI Taxonomy" id="128206"/>
    <lineage>
        <taxon>Eukaryota</taxon>
        <taxon>Viridiplantae</taxon>
        <taxon>Streptophyta</taxon>
        <taxon>Embryophyta</taxon>
        <taxon>Bryophyta</taxon>
        <taxon>Sphagnophytina</taxon>
        <taxon>Sphagnopsida</taxon>
        <taxon>Sphagnales</taxon>
        <taxon>Sphagnaceae</taxon>
        <taxon>Sphagnum</taxon>
    </lineage>
</organism>
<evidence type="ECO:0000256" key="1">
    <source>
        <dbReference type="SAM" id="MobiDB-lite"/>
    </source>
</evidence>
<feature type="domain" description="K Homology" evidence="2">
    <location>
        <begin position="2"/>
        <end position="38"/>
    </location>
</feature>
<dbReference type="Gene3D" id="3.30.1370.10">
    <property type="entry name" value="K Homology domain, type 1"/>
    <property type="match status" value="1"/>
</dbReference>
<gene>
    <name evidence="3" type="ORF">CSSPJE1EN1_LOCUS29345</name>
</gene>
<dbReference type="SUPFAM" id="SSF54791">
    <property type="entry name" value="Eukaryotic type KH-domain (KH-domain type I)"/>
    <property type="match status" value="1"/>
</dbReference>